<evidence type="ECO:0000256" key="1">
    <source>
        <dbReference type="SAM" id="Phobius"/>
    </source>
</evidence>
<dbReference type="EMBL" id="CP032550">
    <property type="protein sequence ID" value="QGU27051.1"/>
    <property type="molecule type" value="Genomic_DNA"/>
</dbReference>
<dbReference type="AlphaFoldDB" id="A0A6I6E5P1"/>
<dbReference type="Pfam" id="PF07811">
    <property type="entry name" value="TadE"/>
    <property type="match status" value="1"/>
</dbReference>
<organism evidence="3 4">
    <name type="scientific">Microbacterium oryzae</name>
    <dbReference type="NCBI Taxonomy" id="743009"/>
    <lineage>
        <taxon>Bacteria</taxon>
        <taxon>Bacillati</taxon>
        <taxon>Actinomycetota</taxon>
        <taxon>Actinomycetes</taxon>
        <taxon>Micrococcales</taxon>
        <taxon>Microbacteriaceae</taxon>
        <taxon>Microbacterium</taxon>
    </lineage>
</organism>
<feature type="transmembrane region" description="Helical" evidence="1">
    <location>
        <begin position="20"/>
        <end position="39"/>
    </location>
</feature>
<evidence type="ECO:0000259" key="2">
    <source>
        <dbReference type="Pfam" id="PF07811"/>
    </source>
</evidence>
<dbReference type="Proteomes" id="UP000422989">
    <property type="component" value="Chromosome"/>
</dbReference>
<dbReference type="InterPro" id="IPR012495">
    <property type="entry name" value="TadE-like_dom"/>
</dbReference>
<keyword evidence="1" id="KW-0812">Transmembrane</keyword>
<keyword evidence="1" id="KW-0472">Membrane</keyword>
<evidence type="ECO:0000313" key="3">
    <source>
        <dbReference type="EMBL" id="QGU27051.1"/>
    </source>
</evidence>
<proteinExistence type="predicted"/>
<evidence type="ECO:0000313" key="4">
    <source>
        <dbReference type="Proteomes" id="UP000422989"/>
    </source>
</evidence>
<name>A0A6I6E5P1_9MICO</name>
<protein>
    <submittedName>
        <fullName evidence="3">TadE family protein</fullName>
    </submittedName>
</protein>
<keyword evidence="4" id="KW-1185">Reference proteome</keyword>
<accession>A0A6I6E5P1</accession>
<sequence>MPTPGLRDDERGSGTAEFVLVAALLTALTLAVVQLGLAVHVRNVLHDAAVEGAYHAALADVGPAGGAERTRTLIERSVGPEYARDVVVSREGDALVVRVRSATPVIGFVGLPGTLEVSARAPVEGLE</sequence>
<dbReference type="OrthoDB" id="3826566at2"/>
<gene>
    <name evidence="3" type="ORF">D7D94_04755</name>
</gene>
<reference evidence="3 4" key="1">
    <citation type="submission" date="2018-09" db="EMBL/GenBank/DDBJ databases">
        <title>Whole genome sequencing of Microbacterium oryzae strain MB-10T.</title>
        <authorList>
            <person name="Das S.K."/>
        </authorList>
    </citation>
    <scope>NUCLEOTIDE SEQUENCE [LARGE SCALE GENOMIC DNA]</scope>
    <source>
        <strain evidence="3 4">MB-10</strain>
    </source>
</reference>
<dbReference type="KEGG" id="moj:D7D94_04755"/>
<keyword evidence="1" id="KW-1133">Transmembrane helix</keyword>
<dbReference type="RefSeq" id="WP_156241543.1">
    <property type="nucleotide sequence ID" value="NZ_BAAAZL010000002.1"/>
</dbReference>
<feature type="domain" description="TadE-like" evidence="2">
    <location>
        <begin position="12"/>
        <end position="53"/>
    </location>
</feature>